<evidence type="ECO:0000313" key="2">
    <source>
        <dbReference type="Proteomes" id="UP001519288"/>
    </source>
</evidence>
<protein>
    <recommendedName>
        <fullName evidence="3">PAS domain-containing protein</fullName>
    </recommendedName>
</protein>
<keyword evidence="2" id="KW-1185">Reference proteome</keyword>
<proteinExistence type="predicted"/>
<reference evidence="1 2" key="1">
    <citation type="submission" date="2021-03" db="EMBL/GenBank/DDBJ databases">
        <title>Genomic Encyclopedia of Type Strains, Phase IV (KMG-IV): sequencing the most valuable type-strain genomes for metagenomic binning, comparative biology and taxonomic classification.</title>
        <authorList>
            <person name="Goeker M."/>
        </authorList>
    </citation>
    <scope>NUCLEOTIDE SEQUENCE [LARGE SCALE GENOMIC DNA]</scope>
    <source>
        <strain evidence="1 2">DSM 26806</strain>
    </source>
</reference>
<accession>A0ABS4JFT9</accession>
<dbReference type="Proteomes" id="UP001519288">
    <property type="component" value="Unassembled WGS sequence"/>
</dbReference>
<sequence>MRLWKDAIHSLAQSVIIIDLQGQVELVNTSWIQLGNRHGIPSTFEWTSANLLMIAEALASSGDPFAQLLLTHYHSILEHLIPSSTTEMHNYYPDRTEWGLLQMNPLKCPVTHAVTGIIISVTDITNIKHTHTKDHICTSSTLGLEGLLPICAVCKNVRDEHDEWHTIEQYLAKHAAVEFTHDICTDCIRVIYPKYSSFLDRSPEEL</sequence>
<evidence type="ECO:0008006" key="3">
    <source>
        <dbReference type="Google" id="ProtNLM"/>
    </source>
</evidence>
<comment type="caution">
    <text evidence="1">The sequence shown here is derived from an EMBL/GenBank/DDBJ whole genome shotgun (WGS) entry which is preliminary data.</text>
</comment>
<dbReference type="RefSeq" id="WP_209860877.1">
    <property type="nucleotide sequence ID" value="NZ_JAGGLD010000002.1"/>
</dbReference>
<organism evidence="1 2">
    <name type="scientific">Paenibacillus shirakamiensis</name>
    <dbReference type="NCBI Taxonomy" id="1265935"/>
    <lineage>
        <taxon>Bacteria</taxon>
        <taxon>Bacillati</taxon>
        <taxon>Bacillota</taxon>
        <taxon>Bacilli</taxon>
        <taxon>Bacillales</taxon>
        <taxon>Paenibacillaceae</taxon>
        <taxon>Paenibacillus</taxon>
    </lineage>
</organism>
<name>A0ABS4JFT9_9BACL</name>
<gene>
    <name evidence="1" type="ORF">J2Z69_001598</name>
</gene>
<evidence type="ECO:0000313" key="1">
    <source>
        <dbReference type="EMBL" id="MBP2000567.1"/>
    </source>
</evidence>
<dbReference type="EMBL" id="JAGGLD010000002">
    <property type="protein sequence ID" value="MBP2000567.1"/>
    <property type="molecule type" value="Genomic_DNA"/>
</dbReference>